<evidence type="ECO:0000313" key="1">
    <source>
        <dbReference type="EMBL" id="PVY45282.1"/>
    </source>
</evidence>
<sequence length="127" mass="13431">MILKTNGQEAELLSFVPGAQMVCLETAEPVELGESLEVWTELEDGPFLLASYTVADWLRVGQTGGSICLTQLPVPEPTPEPEPEPDALTQTQLAVAELAQVVEDNNTAAQLAIAELAEALLGGETSV</sequence>
<proteinExistence type="predicted"/>
<gene>
    <name evidence="1" type="ORF">C7373_1292</name>
</gene>
<accession>A0A2U1B9H7</accession>
<dbReference type="EMBL" id="QEKK01000029">
    <property type="protein sequence ID" value="PVY45282.1"/>
    <property type="molecule type" value="Genomic_DNA"/>
</dbReference>
<protein>
    <submittedName>
        <fullName evidence="1">Uncharacterized protein</fullName>
    </submittedName>
</protein>
<dbReference type="AlphaFoldDB" id="A0A2U1B9H7"/>
<comment type="caution">
    <text evidence="1">The sequence shown here is derived from an EMBL/GenBank/DDBJ whole genome shotgun (WGS) entry which is preliminary data.</text>
</comment>
<dbReference type="Proteomes" id="UP000245778">
    <property type="component" value="Unassembled WGS sequence"/>
</dbReference>
<reference evidence="1 2" key="1">
    <citation type="submission" date="2018-04" db="EMBL/GenBank/DDBJ databases">
        <title>Genomic Encyclopedia of Type Strains, Phase IV (KMG-IV): sequencing the most valuable type-strain genomes for metagenomic binning, comparative biology and taxonomic classification.</title>
        <authorList>
            <person name="Goeker M."/>
        </authorList>
    </citation>
    <scope>NUCLEOTIDE SEQUENCE [LARGE SCALE GENOMIC DNA]</scope>
    <source>
        <strain evidence="1 2">DSM 26588</strain>
    </source>
</reference>
<organism evidence="1 2">
    <name type="scientific">Intestinimonas butyriciproducens</name>
    <dbReference type="NCBI Taxonomy" id="1297617"/>
    <lineage>
        <taxon>Bacteria</taxon>
        <taxon>Bacillati</taxon>
        <taxon>Bacillota</taxon>
        <taxon>Clostridia</taxon>
        <taxon>Eubacteriales</taxon>
        <taxon>Intestinimonas</taxon>
    </lineage>
</organism>
<evidence type="ECO:0000313" key="2">
    <source>
        <dbReference type="Proteomes" id="UP000245778"/>
    </source>
</evidence>
<dbReference type="GeneID" id="93229592"/>
<name>A0A2U1B9H7_9FIRM</name>
<dbReference type="RefSeq" id="WP_116722667.1">
    <property type="nucleotide sequence ID" value="NZ_CP011524.1"/>
</dbReference>